<sequence>MTDEKKPQARGGEARAKRLSKEERSKIAREAARQRWNADILPAVCGSPDKPLDIGGVEIECYVLKDGTRVVTQASFMRAIGRSPRSGSSAGSTWDETLPPFLRTHSLREWVTPEIVEQSQPVTFTLPRGGRAKGYRAELLPVVCELYLKARQAGALPPSQEGIAKQAEILVRGLARVGIIALVDEATGYQEMRTRDALAKILEAFVDKELQAWVRTFPDDYYKEMFRLRGLQFTESSVSRPQYFGLLTNDIVYKRLAPGVLDELKRVQRRTSTGRPKDKLFQHLTTNTGYPKLREHLGSVVTLMKLSPDWTTFMLNLDRIHPKYDETIPLSFDTDDKLGL</sequence>
<dbReference type="InterPro" id="IPR018874">
    <property type="entry name" value="Phage_Mx8_p63_C"/>
</dbReference>
<evidence type="ECO:0000313" key="3">
    <source>
        <dbReference type="EMBL" id="TWH05566.1"/>
    </source>
</evidence>
<feature type="region of interest" description="Disordered" evidence="1">
    <location>
        <begin position="1"/>
        <end position="28"/>
    </location>
</feature>
<name>A0A562D756_RHORH</name>
<evidence type="ECO:0000313" key="4">
    <source>
        <dbReference type="Proteomes" id="UP000317573"/>
    </source>
</evidence>
<feature type="domain" description="Bacteriophage Mx8 p63 C-terminal" evidence="2">
    <location>
        <begin position="201"/>
        <end position="293"/>
    </location>
</feature>
<organism evidence="3 4">
    <name type="scientific">Rhodococcus rhodochrous J45</name>
    <dbReference type="NCBI Taxonomy" id="935266"/>
    <lineage>
        <taxon>Bacteria</taxon>
        <taxon>Bacillati</taxon>
        <taxon>Actinomycetota</taxon>
        <taxon>Actinomycetes</taxon>
        <taxon>Mycobacteriales</taxon>
        <taxon>Nocardiaceae</taxon>
        <taxon>Rhodococcus</taxon>
    </lineage>
</organism>
<evidence type="ECO:0000259" key="2">
    <source>
        <dbReference type="Pfam" id="PF10546"/>
    </source>
</evidence>
<gene>
    <name evidence="3" type="ORF">L618_008200000020</name>
</gene>
<dbReference type="Pfam" id="PF10546">
    <property type="entry name" value="P63C"/>
    <property type="match status" value="1"/>
</dbReference>
<dbReference type="Proteomes" id="UP000317573">
    <property type="component" value="Unassembled WGS sequence"/>
</dbReference>
<reference evidence="3 4" key="1">
    <citation type="submission" date="2019-07" db="EMBL/GenBank/DDBJ databases">
        <title>Genome sequencing of lignin-degrading bacterial isolates.</title>
        <authorList>
            <person name="Gladden J."/>
        </authorList>
    </citation>
    <scope>NUCLEOTIDE SEQUENCE [LARGE SCALE GENOMIC DNA]</scope>
    <source>
        <strain evidence="3 4">J45</strain>
    </source>
</reference>
<dbReference type="AlphaFoldDB" id="A0A562D756"/>
<proteinExistence type="predicted"/>
<protein>
    <submittedName>
        <fullName evidence="3">P63C domain-containing protein</fullName>
    </submittedName>
</protein>
<evidence type="ECO:0000256" key="1">
    <source>
        <dbReference type="SAM" id="MobiDB-lite"/>
    </source>
</evidence>
<dbReference type="EMBL" id="VLJT01000086">
    <property type="protein sequence ID" value="TWH05566.1"/>
    <property type="molecule type" value="Genomic_DNA"/>
</dbReference>
<dbReference type="RefSeq" id="WP_145693380.1">
    <property type="nucleotide sequence ID" value="NZ_VLJT01000086.1"/>
</dbReference>
<comment type="caution">
    <text evidence="3">The sequence shown here is derived from an EMBL/GenBank/DDBJ whole genome shotgun (WGS) entry which is preliminary data.</text>
</comment>
<accession>A0A562D756</accession>